<dbReference type="InterPro" id="IPR036397">
    <property type="entry name" value="RNaseH_sf"/>
</dbReference>
<protein>
    <recommendedName>
        <fullName evidence="1">RNase H type-1 domain-containing protein</fullName>
    </recommendedName>
</protein>
<comment type="caution">
    <text evidence="2">The sequence shown here is derived from an EMBL/GenBank/DDBJ whole genome shotgun (WGS) entry which is preliminary data.</text>
</comment>
<organism evidence="2 3">
    <name type="scientific">Reticulomyxa filosa</name>
    <dbReference type="NCBI Taxonomy" id="46433"/>
    <lineage>
        <taxon>Eukaryota</taxon>
        <taxon>Sar</taxon>
        <taxon>Rhizaria</taxon>
        <taxon>Retaria</taxon>
        <taxon>Foraminifera</taxon>
        <taxon>Monothalamids</taxon>
        <taxon>Reticulomyxidae</taxon>
        <taxon>Reticulomyxa</taxon>
    </lineage>
</organism>
<dbReference type="Pfam" id="PF00075">
    <property type="entry name" value="RNase_H"/>
    <property type="match status" value="1"/>
</dbReference>
<dbReference type="Proteomes" id="UP000023152">
    <property type="component" value="Unassembled WGS sequence"/>
</dbReference>
<feature type="non-terminal residue" evidence="2">
    <location>
        <position position="1"/>
    </location>
</feature>
<gene>
    <name evidence="2" type="ORF">RFI_39762</name>
</gene>
<dbReference type="AlphaFoldDB" id="X6LAK7"/>
<dbReference type="InterPro" id="IPR012337">
    <property type="entry name" value="RNaseH-like_sf"/>
</dbReference>
<sequence length="169" mass="19113">SRAYIHGFEVGIPDLKHDQYPHQHKLLTQIAKLPHPIKSPFDKWIEHTQEEILNTLDEKMIAIFVDGSCKPDQGLGGAGLVVQDPSSSKWMELQFHVQGITTMIGCEIEAIRQALIYTQHNLSGKDERVVILSDCKFAVNAIHNKCNSDTYNFPISDCQRLMKELGEND</sequence>
<feature type="domain" description="RNase H type-1" evidence="1">
    <location>
        <begin position="57"/>
        <end position="169"/>
    </location>
</feature>
<dbReference type="PROSITE" id="PS50879">
    <property type="entry name" value="RNASE_H_1"/>
    <property type="match status" value="1"/>
</dbReference>
<keyword evidence="3" id="KW-1185">Reference proteome</keyword>
<dbReference type="InterPro" id="IPR044730">
    <property type="entry name" value="RNase_H-like_dom_plant"/>
</dbReference>
<feature type="non-terminal residue" evidence="2">
    <location>
        <position position="169"/>
    </location>
</feature>
<accession>X6LAK7</accession>
<dbReference type="InterPro" id="IPR002156">
    <property type="entry name" value="RNaseH_domain"/>
</dbReference>
<reference evidence="2 3" key="1">
    <citation type="journal article" date="2013" name="Curr. Biol.">
        <title>The Genome of the Foraminiferan Reticulomyxa filosa.</title>
        <authorList>
            <person name="Glockner G."/>
            <person name="Hulsmann N."/>
            <person name="Schleicher M."/>
            <person name="Noegel A.A."/>
            <person name="Eichinger L."/>
            <person name="Gallinger C."/>
            <person name="Pawlowski J."/>
            <person name="Sierra R."/>
            <person name="Euteneuer U."/>
            <person name="Pillet L."/>
            <person name="Moustafa A."/>
            <person name="Platzer M."/>
            <person name="Groth M."/>
            <person name="Szafranski K."/>
            <person name="Schliwa M."/>
        </authorList>
    </citation>
    <scope>NUCLEOTIDE SEQUENCE [LARGE SCALE GENOMIC DNA]</scope>
</reference>
<dbReference type="Gene3D" id="3.30.420.10">
    <property type="entry name" value="Ribonuclease H-like superfamily/Ribonuclease H"/>
    <property type="match status" value="1"/>
</dbReference>
<evidence type="ECO:0000313" key="2">
    <source>
        <dbReference type="EMBL" id="ETN97764.1"/>
    </source>
</evidence>
<name>X6LAK7_RETFI</name>
<dbReference type="GO" id="GO:0003676">
    <property type="term" value="F:nucleic acid binding"/>
    <property type="evidence" value="ECO:0007669"/>
    <property type="project" value="InterPro"/>
</dbReference>
<evidence type="ECO:0000259" key="1">
    <source>
        <dbReference type="PROSITE" id="PS50879"/>
    </source>
</evidence>
<evidence type="ECO:0000313" key="3">
    <source>
        <dbReference type="Proteomes" id="UP000023152"/>
    </source>
</evidence>
<dbReference type="EMBL" id="ASPP01048692">
    <property type="protein sequence ID" value="ETN97764.1"/>
    <property type="molecule type" value="Genomic_DNA"/>
</dbReference>
<dbReference type="CDD" id="cd06222">
    <property type="entry name" value="RNase_H_like"/>
    <property type="match status" value="1"/>
</dbReference>
<proteinExistence type="predicted"/>
<dbReference type="SUPFAM" id="SSF53098">
    <property type="entry name" value="Ribonuclease H-like"/>
    <property type="match status" value="1"/>
</dbReference>
<dbReference type="GO" id="GO:0004523">
    <property type="term" value="F:RNA-DNA hybrid ribonuclease activity"/>
    <property type="evidence" value="ECO:0007669"/>
    <property type="project" value="InterPro"/>
</dbReference>